<feature type="transmembrane region" description="Helical" evidence="7">
    <location>
        <begin position="353"/>
        <end position="369"/>
    </location>
</feature>
<accession>A0AAU7B0Q1</accession>
<dbReference type="EMBL" id="CP114014">
    <property type="protein sequence ID" value="XAY07470.1"/>
    <property type="molecule type" value="Genomic_DNA"/>
</dbReference>
<feature type="transmembrane region" description="Helical" evidence="7">
    <location>
        <begin position="291"/>
        <end position="314"/>
    </location>
</feature>
<keyword evidence="6 7" id="KW-0472">Membrane</keyword>
<feature type="transmembrane region" description="Helical" evidence="7">
    <location>
        <begin position="376"/>
        <end position="397"/>
    </location>
</feature>
<comment type="similarity">
    <text evidence="2">Belongs to the DedA family.</text>
</comment>
<evidence type="ECO:0000256" key="3">
    <source>
        <dbReference type="ARBA" id="ARBA00022475"/>
    </source>
</evidence>
<feature type="domain" description="Phosphatidic acid phosphatase type 2/haloperoxidase" evidence="8">
    <location>
        <begin position="373"/>
        <end position="486"/>
    </location>
</feature>
<feature type="transmembrane region" description="Helical" evidence="7">
    <location>
        <begin position="475"/>
        <end position="495"/>
    </location>
</feature>
<sequence length="504" mass="53819">MKPVWFLVAAAILVALHRKRRHLEPTLLVGGLIVAVGAIVYGTGVVHLPKIDQVLEDLGEALGPWTYVLVAVMAFLETGAFVGLLAPGETVILIGGVVAGQGQIDIVALVAIIWVCAVAGDMTSFLIGRRLGRDFLVRHGPKVQISEARIEQTEAFFDKHGGKAIFLGRFVGLIRAVAPFLAGSSGMPLRRFAPYDILGAGLWGTTFAVLGYVFWQSIDQVLDLAKKGSLALGAVIVIGTLVVLAVRRLRDEEQREALLRRVDAHPVFGPLARRLRRPARFAWRRVTPGDLGLELTTLLAVVAVGAFVCIGYAVSITPGELTAADRRGMQWSADLSGQRLDDVAKTVTDLGRLEWTGSLVLLTCVLLLVRRKFADAVALVAGVVLTSMASHQIKAWTDRPRPTDGLTETAGSSFPSGHSANAVAYLAVAVVLLRALPGLGSRVAVLAFAIVLVVTVGLSRVQVRAHYLSDVFGGWGLGAAVFALCGMVALVVSHFRQNQRAAHE</sequence>
<evidence type="ECO:0000256" key="4">
    <source>
        <dbReference type="ARBA" id="ARBA00022692"/>
    </source>
</evidence>
<reference evidence="9" key="1">
    <citation type="submission" date="2022-12" db="EMBL/GenBank/DDBJ databases">
        <title>Paraconexibacter alkalitolerans sp. nov. and Baekduia alba sp. nov., isolated from soil and emended description of the genera Paraconexibacter (Chun et al., 2020) and Baekduia (An et al., 2020).</title>
        <authorList>
            <person name="Vieira S."/>
            <person name="Huber K.J."/>
            <person name="Geppert A."/>
            <person name="Wolf J."/>
            <person name="Neumann-Schaal M."/>
            <person name="Muesken M."/>
            <person name="Overmann J."/>
        </authorList>
    </citation>
    <scope>NUCLEOTIDE SEQUENCE</scope>
    <source>
        <strain evidence="9">AEG42_29</strain>
    </source>
</reference>
<feature type="transmembrane region" description="Helical" evidence="7">
    <location>
        <begin position="227"/>
        <end position="246"/>
    </location>
</feature>
<dbReference type="GO" id="GO:0005886">
    <property type="term" value="C:plasma membrane"/>
    <property type="evidence" value="ECO:0007669"/>
    <property type="project" value="UniProtKB-SubCell"/>
</dbReference>
<dbReference type="Pfam" id="PF09335">
    <property type="entry name" value="VTT_dom"/>
    <property type="match status" value="1"/>
</dbReference>
<protein>
    <recommendedName>
        <fullName evidence="8">Phosphatidic acid phosphatase type 2/haloperoxidase domain-containing protein</fullName>
    </recommendedName>
</protein>
<evidence type="ECO:0000256" key="7">
    <source>
        <dbReference type="SAM" id="Phobius"/>
    </source>
</evidence>
<evidence type="ECO:0000256" key="6">
    <source>
        <dbReference type="ARBA" id="ARBA00023136"/>
    </source>
</evidence>
<feature type="transmembrane region" description="Helical" evidence="7">
    <location>
        <begin position="67"/>
        <end position="86"/>
    </location>
</feature>
<keyword evidence="3" id="KW-1003">Cell membrane</keyword>
<feature type="transmembrane region" description="Helical" evidence="7">
    <location>
        <begin position="106"/>
        <end position="128"/>
    </location>
</feature>
<evidence type="ECO:0000256" key="5">
    <source>
        <dbReference type="ARBA" id="ARBA00022989"/>
    </source>
</evidence>
<keyword evidence="5 7" id="KW-1133">Transmembrane helix</keyword>
<feature type="transmembrane region" description="Helical" evidence="7">
    <location>
        <begin position="443"/>
        <end position="463"/>
    </location>
</feature>
<dbReference type="Pfam" id="PF01569">
    <property type="entry name" value="PAP2"/>
    <property type="match status" value="1"/>
</dbReference>
<feature type="transmembrane region" description="Helical" evidence="7">
    <location>
        <begin position="197"/>
        <end position="215"/>
    </location>
</feature>
<dbReference type="PANTHER" id="PTHR30353:SF15">
    <property type="entry name" value="INNER MEMBRANE PROTEIN YABI"/>
    <property type="match status" value="1"/>
</dbReference>
<dbReference type="RefSeq" id="WP_354698663.1">
    <property type="nucleotide sequence ID" value="NZ_CP114014.1"/>
</dbReference>
<dbReference type="PANTHER" id="PTHR30353">
    <property type="entry name" value="INNER MEMBRANE PROTEIN DEDA-RELATED"/>
    <property type="match status" value="1"/>
</dbReference>
<dbReference type="KEGG" id="parq:DSM112329_04353"/>
<evidence type="ECO:0000256" key="1">
    <source>
        <dbReference type="ARBA" id="ARBA00004651"/>
    </source>
</evidence>
<gene>
    <name evidence="9" type="ORF">DSM112329_04353</name>
</gene>
<dbReference type="SUPFAM" id="SSF48317">
    <property type="entry name" value="Acid phosphatase/Vanadium-dependent haloperoxidase"/>
    <property type="match status" value="1"/>
</dbReference>
<name>A0AAU7B0Q1_9ACTN</name>
<dbReference type="AlphaFoldDB" id="A0AAU7B0Q1"/>
<organism evidence="9">
    <name type="scientific">Paraconexibacter sp. AEG42_29</name>
    <dbReference type="NCBI Taxonomy" id="2997339"/>
    <lineage>
        <taxon>Bacteria</taxon>
        <taxon>Bacillati</taxon>
        <taxon>Actinomycetota</taxon>
        <taxon>Thermoleophilia</taxon>
        <taxon>Solirubrobacterales</taxon>
        <taxon>Paraconexibacteraceae</taxon>
        <taxon>Paraconexibacter</taxon>
    </lineage>
</organism>
<evidence type="ECO:0000256" key="2">
    <source>
        <dbReference type="ARBA" id="ARBA00010792"/>
    </source>
</evidence>
<proteinExistence type="inferred from homology"/>
<dbReference type="InterPro" id="IPR032816">
    <property type="entry name" value="VTT_dom"/>
</dbReference>
<comment type="subcellular location">
    <subcellularLocation>
        <location evidence="1">Cell membrane</location>
        <topology evidence="1">Multi-pass membrane protein</topology>
    </subcellularLocation>
</comment>
<dbReference type="Gene3D" id="1.20.144.10">
    <property type="entry name" value="Phosphatidic acid phosphatase type 2/haloperoxidase"/>
    <property type="match status" value="2"/>
</dbReference>
<dbReference type="SMART" id="SM00014">
    <property type="entry name" value="acidPPc"/>
    <property type="match status" value="1"/>
</dbReference>
<keyword evidence="4 7" id="KW-0812">Transmembrane</keyword>
<dbReference type="InterPro" id="IPR032818">
    <property type="entry name" value="DedA-like"/>
</dbReference>
<evidence type="ECO:0000259" key="8">
    <source>
        <dbReference type="SMART" id="SM00014"/>
    </source>
</evidence>
<dbReference type="InterPro" id="IPR000326">
    <property type="entry name" value="PAP2/HPO"/>
</dbReference>
<feature type="transmembrane region" description="Helical" evidence="7">
    <location>
        <begin position="28"/>
        <end position="46"/>
    </location>
</feature>
<evidence type="ECO:0000313" key="9">
    <source>
        <dbReference type="EMBL" id="XAY07470.1"/>
    </source>
</evidence>
<feature type="transmembrane region" description="Helical" evidence="7">
    <location>
        <begin position="417"/>
        <end position="436"/>
    </location>
</feature>
<dbReference type="InterPro" id="IPR036938">
    <property type="entry name" value="PAP2/HPO_sf"/>
</dbReference>